<keyword evidence="4 6" id="KW-0732">Signal</keyword>
<sequence>MRTKLTALAAACAMAFTAGTASAAIEGCPDQITIGTEGAYPPFNYIDENGELQGFDIDISKALCEEIGAECTFKTQDWAGIIPGLLAKKYDAIIASMSITEEREKKVDFTEKYYQSPVRFAGPKDMDVEISADALDGMVVGVQRATVSENFLRGEYGDVVDVRSYDTQEEATLDLTSGRVDLVVADAIKLSEGFLSSEAGSDYAFKGPSFTLEKYFGKGIGIAVRPGEDTLRQCFNTAIDNIRENGTYDEISQENFGMNIYGD</sequence>
<dbReference type="InterPro" id="IPR005768">
    <property type="entry name" value="Lys_Arg_Orn-bd"/>
</dbReference>
<dbReference type="SMART" id="SM00062">
    <property type="entry name" value="PBPb"/>
    <property type="match status" value="1"/>
</dbReference>
<name>A0A934QH89_9PROT</name>
<comment type="similarity">
    <text evidence="2">Belongs to the bacterial solute-binding protein 3 family.</text>
</comment>
<evidence type="ECO:0000259" key="7">
    <source>
        <dbReference type="SMART" id="SM00062"/>
    </source>
</evidence>
<protein>
    <submittedName>
        <fullName evidence="9">Nickel transporter</fullName>
    </submittedName>
</protein>
<evidence type="ECO:0000259" key="8">
    <source>
        <dbReference type="SMART" id="SM00079"/>
    </source>
</evidence>
<reference evidence="9" key="2">
    <citation type="journal article" date="2020" name="Microorganisms">
        <title>Osmotic Adaptation and Compatible Solute Biosynthesis of Phototrophic Bacteria as Revealed from Genome Analyses.</title>
        <authorList>
            <person name="Imhoff J.F."/>
            <person name="Rahn T."/>
            <person name="Kunzel S."/>
            <person name="Keller A."/>
            <person name="Neulinger S.C."/>
        </authorList>
    </citation>
    <scope>NUCLEOTIDE SEQUENCE</scope>
    <source>
        <strain evidence="9">DSM 9154</strain>
    </source>
</reference>
<evidence type="ECO:0000256" key="6">
    <source>
        <dbReference type="SAM" id="SignalP"/>
    </source>
</evidence>
<dbReference type="NCBIfam" id="TIGR01096">
    <property type="entry name" value="3A0103s03R"/>
    <property type="match status" value="1"/>
</dbReference>
<dbReference type="InterPro" id="IPR001320">
    <property type="entry name" value="Iontro_rcpt_C"/>
</dbReference>
<dbReference type="PANTHER" id="PTHR35936:SF17">
    <property type="entry name" value="ARGININE-BINDING EXTRACELLULAR PROTEIN ARTP"/>
    <property type="match status" value="1"/>
</dbReference>
<dbReference type="EMBL" id="NRRE01000020">
    <property type="protein sequence ID" value="MBK1696753.1"/>
    <property type="molecule type" value="Genomic_DNA"/>
</dbReference>
<accession>A0A934QH89</accession>
<evidence type="ECO:0000256" key="1">
    <source>
        <dbReference type="ARBA" id="ARBA00004418"/>
    </source>
</evidence>
<dbReference type="Gene3D" id="3.40.190.10">
    <property type="entry name" value="Periplasmic binding protein-like II"/>
    <property type="match status" value="2"/>
</dbReference>
<dbReference type="GO" id="GO:0030288">
    <property type="term" value="C:outer membrane-bounded periplasmic space"/>
    <property type="evidence" value="ECO:0007669"/>
    <property type="project" value="InterPro"/>
</dbReference>
<evidence type="ECO:0000256" key="4">
    <source>
        <dbReference type="ARBA" id="ARBA00022729"/>
    </source>
</evidence>
<feature type="domain" description="Solute-binding protein family 3/N-terminal" evidence="7">
    <location>
        <begin position="31"/>
        <end position="259"/>
    </location>
</feature>
<dbReference type="Pfam" id="PF00497">
    <property type="entry name" value="SBP_bac_3"/>
    <property type="match status" value="1"/>
</dbReference>
<feature type="signal peptide" evidence="6">
    <location>
        <begin position="1"/>
        <end position="23"/>
    </location>
</feature>
<dbReference type="PANTHER" id="PTHR35936">
    <property type="entry name" value="MEMBRANE-BOUND LYTIC MUREIN TRANSGLYCOSYLASE F"/>
    <property type="match status" value="1"/>
</dbReference>
<evidence type="ECO:0000256" key="2">
    <source>
        <dbReference type="ARBA" id="ARBA00010333"/>
    </source>
</evidence>
<evidence type="ECO:0000313" key="10">
    <source>
        <dbReference type="Proteomes" id="UP000778970"/>
    </source>
</evidence>
<feature type="domain" description="Ionotropic glutamate receptor C-terminal" evidence="8">
    <location>
        <begin position="31"/>
        <end position="258"/>
    </location>
</feature>
<keyword evidence="10" id="KW-1185">Reference proteome</keyword>
<gene>
    <name evidence="9" type="ORF">CKO21_05790</name>
</gene>
<keyword evidence="3" id="KW-0813">Transport</keyword>
<proteinExistence type="inferred from homology"/>
<dbReference type="SMART" id="SM00079">
    <property type="entry name" value="PBPe"/>
    <property type="match status" value="1"/>
</dbReference>
<comment type="subcellular location">
    <subcellularLocation>
        <location evidence="1">Periplasm</location>
    </subcellularLocation>
</comment>
<feature type="chain" id="PRO_5037644410" evidence="6">
    <location>
        <begin position="24"/>
        <end position="263"/>
    </location>
</feature>
<organism evidence="9 10">
    <name type="scientific">Rhodovibrio salinarum</name>
    <dbReference type="NCBI Taxonomy" id="1087"/>
    <lineage>
        <taxon>Bacteria</taxon>
        <taxon>Pseudomonadati</taxon>
        <taxon>Pseudomonadota</taxon>
        <taxon>Alphaproteobacteria</taxon>
        <taxon>Rhodospirillales</taxon>
        <taxon>Rhodovibrionaceae</taxon>
        <taxon>Rhodovibrio</taxon>
    </lineage>
</organism>
<dbReference type="Proteomes" id="UP000778970">
    <property type="component" value="Unassembled WGS sequence"/>
</dbReference>
<keyword evidence="5" id="KW-0574">Periplasm</keyword>
<dbReference type="AlphaFoldDB" id="A0A934QH89"/>
<dbReference type="SUPFAM" id="SSF53850">
    <property type="entry name" value="Periplasmic binding protein-like II"/>
    <property type="match status" value="1"/>
</dbReference>
<dbReference type="GO" id="GO:0016020">
    <property type="term" value="C:membrane"/>
    <property type="evidence" value="ECO:0007669"/>
    <property type="project" value="InterPro"/>
</dbReference>
<dbReference type="InterPro" id="IPR001638">
    <property type="entry name" value="Solute-binding_3/MltF_N"/>
</dbReference>
<evidence type="ECO:0000313" key="9">
    <source>
        <dbReference type="EMBL" id="MBK1696753.1"/>
    </source>
</evidence>
<dbReference type="GO" id="GO:0015276">
    <property type="term" value="F:ligand-gated monoatomic ion channel activity"/>
    <property type="evidence" value="ECO:0007669"/>
    <property type="project" value="InterPro"/>
</dbReference>
<reference evidence="9" key="1">
    <citation type="submission" date="2017-08" db="EMBL/GenBank/DDBJ databases">
        <authorList>
            <person name="Imhoff J.F."/>
            <person name="Rahn T."/>
            <person name="Kuenzel S."/>
            <person name="Neulinger S.C."/>
        </authorList>
    </citation>
    <scope>NUCLEOTIDE SEQUENCE</scope>
    <source>
        <strain evidence="9">DSM 9154</strain>
    </source>
</reference>
<evidence type="ECO:0000256" key="3">
    <source>
        <dbReference type="ARBA" id="ARBA00022448"/>
    </source>
</evidence>
<evidence type="ECO:0000256" key="5">
    <source>
        <dbReference type="ARBA" id="ARBA00022764"/>
    </source>
</evidence>
<comment type="caution">
    <text evidence="9">The sequence shown here is derived from an EMBL/GenBank/DDBJ whole genome shotgun (WGS) entry which is preliminary data.</text>
</comment>
<dbReference type="RefSeq" id="WP_027287232.1">
    <property type="nucleotide sequence ID" value="NZ_NRRE01000020.1"/>
</dbReference>